<name>A0A8C6BVM1_MONMO</name>
<organism evidence="1 2">
    <name type="scientific">Monodon monoceros</name>
    <name type="common">Narwhal</name>
    <name type="synonym">Ceratodon monodon</name>
    <dbReference type="NCBI Taxonomy" id="40151"/>
    <lineage>
        <taxon>Eukaryota</taxon>
        <taxon>Metazoa</taxon>
        <taxon>Chordata</taxon>
        <taxon>Craniata</taxon>
        <taxon>Vertebrata</taxon>
        <taxon>Euteleostomi</taxon>
        <taxon>Mammalia</taxon>
        <taxon>Eutheria</taxon>
        <taxon>Laurasiatheria</taxon>
        <taxon>Artiodactyla</taxon>
        <taxon>Whippomorpha</taxon>
        <taxon>Cetacea</taxon>
        <taxon>Odontoceti</taxon>
        <taxon>Monodontidae</taxon>
        <taxon>Monodon</taxon>
    </lineage>
</organism>
<evidence type="ECO:0000313" key="1">
    <source>
        <dbReference type="Ensembl" id="ENSMMNP00015022313.1"/>
    </source>
</evidence>
<dbReference type="Ensembl" id="ENSMMNT00015024528.1">
    <property type="protein sequence ID" value="ENSMMNP00015022313.1"/>
    <property type="gene ID" value="ENSMMNG00015016418.1"/>
</dbReference>
<reference evidence="1" key="1">
    <citation type="submission" date="2025-08" db="UniProtKB">
        <authorList>
            <consortium name="Ensembl"/>
        </authorList>
    </citation>
    <scope>IDENTIFICATION</scope>
</reference>
<dbReference type="CDD" id="cd22572">
    <property type="entry name" value="GCP5_NTD"/>
    <property type="match status" value="1"/>
</dbReference>
<keyword evidence="2" id="KW-1185">Reference proteome</keyword>
<sequence>MASPAPSWSRLDRRQERNVCELVRLVAGVQDEADPNFRLALHFGWSNFRFHHFLDVNSHKIGKTIERIYEKFIIHSDLSKAASWKRLTEEFLNASLPSIKEIKYCPLTRTRISWKLTCVAIKSNVSKCYEPMP</sequence>
<protein>
    <submittedName>
        <fullName evidence="1">Uncharacterized protein</fullName>
    </submittedName>
</protein>
<proteinExistence type="predicted"/>
<accession>A0A8C6BVM1</accession>
<reference evidence="1" key="2">
    <citation type="submission" date="2025-09" db="UniProtKB">
        <authorList>
            <consortium name="Ensembl"/>
        </authorList>
    </citation>
    <scope>IDENTIFICATION</scope>
</reference>
<dbReference type="GeneTree" id="ENSGT00940000155962"/>
<dbReference type="InterPro" id="IPR059169">
    <property type="entry name" value="GCP5_N_ext"/>
</dbReference>
<evidence type="ECO:0000313" key="2">
    <source>
        <dbReference type="Proteomes" id="UP000694561"/>
    </source>
</evidence>
<dbReference type="AlphaFoldDB" id="A0A8C6BVM1"/>
<dbReference type="Proteomes" id="UP000694561">
    <property type="component" value="Unplaced"/>
</dbReference>